<comment type="function">
    <text evidence="6">Specifically catalyzes the N1-methylation of pseudouridine at position 54 (Psi54) in tRNAs.</text>
</comment>
<evidence type="ECO:0000256" key="5">
    <source>
        <dbReference type="ARBA" id="ARBA00022694"/>
    </source>
</evidence>
<proteinExistence type="inferred from homology"/>
<dbReference type="GO" id="GO:0008175">
    <property type="term" value="F:tRNA methyltransferase activity"/>
    <property type="evidence" value="ECO:0007669"/>
    <property type="project" value="UniProtKB-UniRule"/>
</dbReference>
<keyword evidence="2 6" id="KW-0489">Methyltransferase</keyword>
<evidence type="ECO:0000313" key="8">
    <source>
        <dbReference type="Proteomes" id="UP001597052"/>
    </source>
</evidence>
<dbReference type="Gene3D" id="3.40.1280.10">
    <property type="match status" value="1"/>
</dbReference>
<dbReference type="RefSeq" id="WP_256396575.1">
    <property type="nucleotide sequence ID" value="NZ_JANHDJ010000004.1"/>
</dbReference>
<dbReference type="InterPro" id="IPR029026">
    <property type="entry name" value="tRNA_m1G_MTases_N"/>
</dbReference>
<dbReference type="EMBL" id="JBHUDM010000004">
    <property type="protein sequence ID" value="MFD1642894.1"/>
    <property type="molecule type" value="Genomic_DNA"/>
</dbReference>
<name>A0ABD6D9C3_9EURY</name>
<protein>
    <recommendedName>
        <fullName evidence="6">tRNA (pseudouridine(54)-N(1))-methyltransferase</fullName>
        <ecNumber evidence="6">2.1.1.257</ecNumber>
    </recommendedName>
</protein>
<keyword evidence="4 6" id="KW-0949">S-adenosyl-L-methionine</keyword>
<keyword evidence="1 6" id="KW-0963">Cytoplasm</keyword>
<dbReference type="PANTHER" id="PTHR40703:SF1">
    <property type="entry name" value="TRNA (PSEUDOURIDINE(54)-N(1))-METHYLTRANSFERASE"/>
    <property type="match status" value="1"/>
</dbReference>
<sequence length="198" mass="21605">MRQFIVLGHEAPTTPDFSLSDLAGGAGRLDVLCRCVNAGLFLSHGIREDCRVHLVLNDEYTIRFDGATAKRLYPNERAVASRIQGALESTADAIGHQPAEVSPGVELYRMGFASTLETVASDGTVVELHEDGEPLTEAEPPADPIFVLSDHHDFTDAEAELLAENAERRFSVGPEVLHADQTMTVVHNWLDTAGYETY</sequence>
<dbReference type="InterPro" id="IPR007158">
    <property type="entry name" value="TrmY"/>
</dbReference>
<dbReference type="GO" id="GO:0005737">
    <property type="term" value="C:cytoplasm"/>
    <property type="evidence" value="ECO:0007669"/>
    <property type="project" value="UniProtKB-SubCell"/>
</dbReference>
<dbReference type="GO" id="GO:0008757">
    <property type="term" value="F:S-adenosylmethionine-dependent methyltransferase activity"/>
    <property type="evidence" value="ECO:0007669"/>
    <property type="project" value="UniProtKB-UniRule"/>
</dbReference>
<gene>
    <name evidence="6 7" type="primary">trmY</name>
    <name evidence="7" type="ORF">ACFSBW_13545</name>
</gene>
<dbReference type="AlphaFoldDB" id="A0ABD6D9C3"/>
<dbReference type="Pfam" id="PF04013">
    <property type="entry name" value="Methyltrn_RNA_2"/>
    <property type="match status" value="1"/>
</dbReference>
<comment type="subunit">
    <text evidence="6">Homodimer.</text>
</comment>
<feature type="binding site" evidence="6">
    <location>
        <position position="128"/>
    </location>
    <ligand>
        <name>S-adenosyl-L-methionine</name>
        <dbReference type="ChEBI" id="CHEBI:59789"/>
    </ligand>
</feature>
<comment type="caution">
    <text evidence="7">The sequence shown here is derived from an EMBL/GenBank/DDBJ whole genome shotgun (WGS) entry which is preliminary data.</text>
</comment>
<dbReference type="CDD" id="cd18087">
    <property type="entry name" value="TrmY-like"/>
    <property type="match status" value="1"/>
</dbReference>
<keyword evidence="3 6" id="KW-0808">Transferase</keyword>
<dbReference type="InterPro" id="IPR029028">
    <property type="entry name" value="Alpha/beta_knot_MTases"/>
</dbReference>
<keyword evidence="8" id="KW-1185">Reference proteome</keyword>
<dbReference type="Proteomes" id="UP001597052">
    <property type="component" value="Unassembled WGS sequence"/>
</dbReference>
<dbReference type="PANTHER" id="PTHR40703">
    <property type="entry name" value="TRNA (PSEUDOURIDINE(54)-N(1))-METHYLTRANSFERASE"/>
    <property type="match status" value="1"/>
</dbReference>
<evidence type="ECO:0000256" key="1">
    <source>
        <dbReference type="ARBA" id="ARBA00022490"/>
    </source>
</evidence>
<reference evidence="7 8" key="1">
    <citation type="journal article" date="2019" name="Int. J. Syst. Evol. Microbiol.">
        <title>The Global Catalogue of Microorganisms (GCM) 10K type strain sequencing project: providing services to taxonomists for standard genome sequencing and annotation.</title>
        <authorList>
            <consortium name="The Broad Institute Genomics Platform"/>
            <consortium name="The Broad Institute Genome Sequencing Center for Infectious Disease"/>
            <person name="Wu L."/>
            <person name="Ma J."/>
        </authorList>
    </citation>
    <scope>NUCLEOTIDE SEQUENCE [LARGE SCALE GENOMIC DNA]</scope>
    <source>
        <strain evidence="7 8">CGMCC 1.10593</strain>
    </source>
</reference>
<comment type="catalytic activity">
    <reaction evidence="6">
        <text>pseudouridine(54) in tRNA + S-adenosyl-L-methionine = N(1)-methylpseudouridine(54) in tRNA + S-adenosyl-L-homocysteine + H(+)</text>
        <dbReference type="Rhea" id="RHEA:55292"/>
        <dbReference type="Rhea" id="RHEA-COMP:14140"/>
        <dbReference type="Rhea" id="RHEA-COMP:14141"/>
        <dbReference type="ChEBI" id="CHEBI:15378"/>
        <dbReference type="ChEBI" id="CHEBI:57856"/>
        <dbReference type="ChEBI" id="CHEBI:59789"/>
        <dbReference type="ChEBI" id="CHEBI:65314"/>
        <dbReference type="ChEBI" id="CHEBI:74890"/>
        <dbReference type="EC" id="2.1.1.257"/>
    </reaction>
</comment>
<organism evidence="7 8">
    <name type="scientific">Halohasta litorea</name>
    <dbReference type="NCBI Taxonomy" id="869891"/>
    <lineage>
        <taxon>Archaea</taxon>
        <taxon>Methanobacteriati</taxon>
        <taxon>Methanobacteriota</taxon>
        <taxon>Stenosarchaea group</taxon>
        <taxon>Halobacteria</taxon>
        <taxon>Halobacteriales</taxon>
        <taxon>Haloferacaceae</taxon>
        <taxon>Halohasta</taxon>
    </lineage>
</organism>
<dbReference type="EC" id="2.1.1.257" evidence="6"/>
<dbReference type="SUPFAM" id="SSF75217">
    <property type="entry name" value="alpha/beta knot"/>
    <property type="match status" value="1"/>
</dbReference>
<evidence type="ECO:0000256" key="2">
    <source>
        <dbReference type="ARBA" id="ARBA00022603"/>
    </source>
</evidence>
<evidence type="ECO:0000256" key="3">
    <source>
        <dbReference type="ARBA" id="ARBA00022679"/>
    </source>
</evidence>
<accession>A0ABD6D9C3</accession>
<evidence type="ECO:0000256" key="4">
    <source>
        <dbReference type="ARBA" id="ARBA00022691"/>
    </source>
</evidence>
<comment type="subcellular location">
    <subcellularLocation>
        <location evidence="6">Cytoplasm</location>
    </subcellularLocation>
</comment>
<dbReference type="GO" id="GO:0030488">
    <property type="term" value="P:tRNA methylation"/>
    <property type="evidence" value="ECO:0007669"/>
    <property type="project" value="UniProtKB-UniRule"/>
</dbReference>
<dbReference type="NCBIfam" id="NF002560">
    <property type="entry name" value="PRK02135.1"/>
    <property type="match status" value="1"/>
</dbReference>
<evidence type="ECO:0000256" key="6">
    <source>
        <dbReference type="HAMAP-Rule" id="MF_00587"/>
    </source>
</evidence>
<comment type="caution">
    <text evidence="6">Lacks conserved residue(s) required for the propagation of feature annotation.</text>
</comment>
<dbReference type="HAMAP" id="MF_00587">
    <property type="entry name" value="tRNA_methyltr_TrmY"/>
    <property type="match status" value="1"/>
</dbReference>
<evidence type="ECO:0000313" key="7">
    <source>
        <dbReference type="EMBL" id="MFD1642894.1"/>
    </source>
</evidence>
<comment type="similarity">
    <text evidence="6">Belongs to the methyltransferase superfamily. TrmY family.</text>
</comment>
<keyword evidence="5 6" id="KW-0819">tRNA processing</keyword>